<evidence type="ECO:0000313" key="3">
    <source>
        <dbReference type="Proteomes" id="UP000801492"/>
    </source>
</evidence>
<dbReference type="OrthoDB" id="342281at2759"/>
<reference evidence="2" key="1">
    <citation type="submission" date="2019-08" db="EMBL/GenBank/DDBJ databases">
        <title>The genome of the North American firefly Photinus pyralis.</title>
        <authorList>
            <consortium name="Photinus pyralis genome working group"/>
            <person name="Fallon T.R."/>
            <person name="Sander Lower S.E."/>
            <person name="Weng J.-K."/>
        </authorList>
    </citation>
    <scope>NUCLEOTIDE SEQUENCE</scope>
    <source>
        <strain evidence="2">TRF0915ILg1</strain>
        <tissue evidence="2">Whole body</tissue>
    </source>
</reference>
<dbReference type="EMBL" id="VTPC01006396">
    <property type="protein sequence ID" value="KAF2894949.1"/>
    <property type="molecule type" value="Genomic_DNA"/>
</dbReference>
<evidence type="ECO:0000256" key="1">
    <source>
        <dbReference type="SAM" id="MobiDB-lite"/>
    </source>
</evidence>
<feature type="compositionally biased region" description="Polar residues" evidence="1">
    <location>
        <begin position="94"/>
        <end position="111"/>
    </location>
</feature>
<name>A0A8K0CYV0_IGNLU</name>
<evidence type="ECO:0000313" key="2">
    <source>
        <dbReference type="EMBL" id="KAF2894949.1"/>
    </source>
</evidence>
<sequence>MELRSTRSRSKSRASMDKDVILHENHIGAGQTIIRTTRSTTLKTTTISSDDENITNINHNLESYITKPVKMKTEKSVRKTRYKTSDYSSEDGENQVSSTETSEQNSKNQLIENVRRSVSRSTGSVSALDLYRAAGDYWKYELFSLFLVSILTT</sequence>
<feature type="region of interest" description="Disordered" evidence="1">
    <location>
        <begin position="75"/>
        <end position="116"/>
    </location>
</feature>
<protein>
    <submittedName>
        <fullName evidence="2">Uncharacterized protein</fullName>
    </submittedName>
</protein>
<accession>A0A8K0CYV0</accession>
<organism evidence="2 3">
    <name type="scientific">Ignelater luminosus</name>
    <name type="common">Cucubano</name>
    <name type="synonym">Pyrophorus luminosus</name>
    <dbReference type="NCBI Taxonomy" id="2038154"/>
    <lineage>
        <taxon>Eukaryota</taxon>
        <taxon>Metazoa</taxon>
        <taxon>Ecdysozoa</taxon>
        <taxon>Arthropoda</taxon>
        <taxon>Hexapoda</taxon>
        <taxon>Insecta</taxon>
        <taxon>Pterygota</taxon>
        <taxon>Neoptera</taxon>
        <taxon>Endopterygota</taxon>
        <taxon>Coleoptera</taxon>
        <taxon>Polyphaga</taxon>
        <taxon>Elateriformia</taxon>
        <taxon>Elateroidea</taxon>
        <taxon>Elateridae</taxon>
        <taxon>Agrypninae</taxon>
        <taxon>Pyrophorini</taxon>
        <taxon>Ignelater</taxon>
    </lineage>
</organism>
<dbReference type="AlphaFoldDB" id="A0A8K0CYV0"/>
<dbReference type="Proteomes" id="UP000801492">
    <property type="component" value="Unassembled WGS sequence"/>
</dbReference>
<comment type="caution">
    <text evidence="2">The sequence shown here is derived from an EMBL/GenBank/DDBJ whole genome shotgun (WGS) entry which is preliminary data.</text>
</comment>
<gene>
    <name evidence="2" type="ORF">ILUMI_11224</name>
</gene>
<keyword evidence="3" id="KW-1185">Reference proteome</keyword>
<proteinExistence type="predicted"/>